<reference evidence="2 3" key="2">
    <citation type="submission" date="2019-01" db="EMBL/GenBank/DDBJ databases">
        <title>The decoding of complex shrimp genome reveals the adaptation for benthos swimmer, frequently molting mechanism and breeding impact on genome.</title>
        <authorList>
            <person name="Sun Y."/>
            <person name="Gao Y."/>
            <person name="Yu Y."/>
        </authorList>
    </citation>
    <scope>NUCLEOTIDE SEQUENCE [LARGE SCALE GENOMIC DNA]</scope>
    <source>
        <tissue evidence="2">Muscle</tissue>
    </source>
</reference>
<gene>
    <name evidence="2" type="ORF">C7M84_004832</name>
</gene>
<keyword evidence="3" id="KW-1185">Reference proteome</keyword>
<evidence type="ECO:0000256" key="1">
    <source>
        <dbReference type="SAM" id="MobiDB-lite"/>
    </source>
</evidence>
<proteinExistence type="predicted"/>
<organism evidence="2 3">
    <name type="scientific">Penaeus vannamei</name>
    <name type="common">Whiteleg shrimp</name>
    <name type="synonym">Litopenaeus vannamei</name>
    <dbReference type="NCBI Taxonomy" id="6689"/>
    <lineage>
        <taxon>Eukaryota</taxon>
        <taxon>Metazoa</taxon>
        <taxon>Ecdysozoa</taxon>
        <taxon>Arthropoda</taxon>
        <taxon>Crustacea</taxon>
        <taxon>Multicrustacea</taxon>
        <taxon>Malacostraca</taxon>
        <taxon>Eumalacostraca</taxon>
        <taxon>Eucarida</taxon>
        <taxon>Decapoda</taxon>
        <taxon>Dendrobranchiata</taxon>
        <taxon>Penaeoidea</taxon>
        <taxon>Penaeidae</taxon>
        <taxon>Penaeus</taxon>
    </lineage>
</organism>
<evidence type="ECO:0000313" key="2">
    <source>
        <dbReference type="EMBL" id="ROT76581.1"/>
    </source>
</evidence>
<evidence type="ECO:0000313" key="3">
    <source>
        <dbReference type="Proteomes" id="UP000283509"/>
    </source>
</evidence>
<sequence>MTPAKVADSLPLPSLPCLFLGGGGRVAAAPVATARTYSPSPACSAAVAIAWNGRRFPRRTRNCRRFVRRRSLAVRRLERDSVPRRTRKLPKSRAVALRRPRSGRLPSRLGDPRAGSPPLSSASTYHLQWGAQPLSPPASTHQPFDFIRRPLVGVTLHLHPQRTELQHHLPAEEPVRGIHFARCFLPHRTPLDPPPPPSPLSLMAPSAYSEPRFLLARRAMNGVMNKCIKGRAATGRAAPAMTLLSYLRRVNLDSFTRRCRWRDIAHDTPRSGPSASRNRDHGVTGTRAGAALEGRRWVDADPRDSWVWSGDSCGVQCDSECDCPQCGRIRVDSLPSADLPRLLILPFTRLFHPSCGPFRFSISCKASSSSSRGCGAMAAAAARAPWVLLFPSPLRAQAHPTAPPPPWDLHALSFGIVRPAISPSICHLYPSNL</sequence>
<protein>
    <submittedName>
        <fullName evidence="2">Uncharacterized protein</fullName>
    </submittedName>
</protein>
<reference evidence="2 3" key="1">
    <citation type="submission" date="2018-04" db="EMBL/GenBank/DDBJ databases">
        <authorList>
            <person name="Zhang X."/>
            <person name="Yuan J."/>
            <person name="Li F."/>
            <person name="Xiang J."/>
        </authorList>
    </citation>
    <scope>NUCLEOTIDE SEQUENCE [LARGE SCALE GENOMIC DNA]</scope>
    <source>
        <tissue evidence="2">Muscle</tissue>
    </source>
</reference>
<name>A0A3R7P650_PENVA</name>
<feature type="region of interest" description="Disordered" evidence="1">
    <location>
        <begin position="266"/>
        <end position="285"/>
    </location>
</feature>
<feature type="compositionally biased region" description="Basic residues" evidence="1">
    <location>
        <begin position="84"/>
        <end position="102"/>
    </location>
</feature>
<dbReference type="EMBL" id="QCYY01001638">
    <property type="protein sequence ID" value="ROT76581.1"/>
    <property type="molecule type" value="Genomic_DNA"/>
</dbReference>
<dbReference type="Proteomes" id="UP000283509">
    <property type="component" value="Unassembled WGS sequence"/>
</dbReference>
<accession>A0A3R7P650</accession>
<comment type="caution">
    <text evidence="2">The sequence shown here is derived from an EMBL/GenBank/DDBJ whole genome shotgun (WGS) entry which is preliminary data.</text>
</comment>
<dbReference type="AlphaFoldDB" id="A0A3R7P650"/>
<feature type="region of interest" description="Disordered" evidence="1">
    <location>
        <begin position="79"/>
        <end position="122"/>
    </location>
</feature>